<dbReference type="Gene3D" id="1.10.240.10">
    <property type="entry name" value="Tyrosyl-Transfer RNA Synthetase"/>
    <property type="match status" value="1"/>
</dbReference>
<evidence type="ECO:0000256" key="4">
    <source>
        <dbReference type="ARBA" id="ARBA00022598"/>
    </source>
</evidence>
<keyword evidence="14" id="KW-1185">Reference proteome</keyword>
<keyword evidence="6 12" id="KW-0067">ATP-binding</keyword>
<protein>
    <recommendedName>
        <fullName evidence="11">Tryptophan--tRNA ligase, mitochondrial</fullName>
        <ecNumber evidence="3">6.1.1.2</ecNumber>
    </recommendedName>
    <alternativeName>
        <fullName evidence="9">Tryptophanyl-tRNA synthetase</fullName>
    </alternativeName>
</protein>
<evidence type="ECO:0000256" key="9">
    <source>
        <dbReference type="ARBA" id="ARBA00030268"/>
    </source>
</evidence>
<keyword evidence="7 12" id="KW-0648">Protein biosynthesis</keyword>
<dbReference type="Proteomes" id="UP000054248">
    <property type="component" value="Unassembled WGS sequence"/>
</dbReference>
<comment type="similarity">
    <text evidence="2 12">Belongs to the class-I aminoacyl-tRNA synthetase family.</text>
</comment>
<evidence type="ECO:0000256" key="2">
    <source>
        <dbReference type="ARBA" id="ARBA00005594"/>
    </source>
</evidence>
<dbReference type="EC" id="6.1.1.2" evidence="3"/>
<dbReference type="GO" id="GO:0004830">
    <property type="term" value="F:tryptophan-tRNA ligase activity"/>
    <property type="evidence" value="ECO:0007669"/>
    <property type="project" value="UniProtKB-EC"/>
</dbReference>
<comment type="subcellular location">
    <subcellularLocation>
        <location evidence="1">Mitochondrion matrix</location>
    </subcellularLocation>
</comment>
<evidence type="ECO:0000313" key="13">
    <source>
        <dbReference type="EMBL" id="KIO25562.1"/>
    </source>
</evidence>
<gene>
    <name evidence="13" type="ORF">M407DRAFT_42123</name>
</gene>
<dbReference type="InterPro" id="IPR001412">
    <property type="entry name" value="aa-tRNA-synth_I_CS"/>
</dbReference>
<evidence type="ECO:0000256" key="10">
    <source>
        <dbReference type="ARBA" id="ARBA00049929"/>
    </source>
</evidence>
<evidence type="ECO:0000256" key="6">
    <source>
        <dbReference type="ARBA" id="ARBA00022840"/>
    </source>
</evidence>
<dbReference type="HOGENOM" id="CLU_029244_1_3_1"/>
<dbReference type="STRING" id="1051891.A0A0C3LVZ9"/>
<feature type="non-terminal residue" evidence="13">
    <location>
        <position position="343"/>
    </location>
</feature>
<evidence type="ECO:0000256" key="12">
    <source>
        <dbReference type="RuleBase" id="RU363036"/>
    </source>
</evidence>
<evidence type="ECO:0000256" key="11">
    <source>
        <dbReference type="ARBA" id="ARBA00069760"/>
    </source>
</evidence>
<accession>A0A0C3LVZ9</accession>
<proteinExistence type="inferred from homology"/>
<dbReference type="InterPro" id="IPR024109">
    <property type="entry name" value="Trp-tRNA-ligase_bac-type"/>
</dbReference>
<sequence>RPKTIFSGIQPTGVPHLGNLLGALSNWVELQNNAAPNDTVIYSTVGYHAITMPQNPKVLREDRLNSLACLLAVGIDPKRSILFLQDQIPEHAELAWILNCITPMGKLQRMTTWKSKLAVSRNANSEDEVSDSLLNLGLFAYPVLQTADILLYKATHVPVGEDQQQHLELSRDLADLFNRTHKTNIFPLPHHIITPAKRILSLRDPSQKMSKSAPNPKSRILITDDYSEIQAKIRSAVTDSTPSISYDPENRPGVANLLTILASCSDTSKSVPELAQEYSSKNHAELKADVTEAVERLVGPIRENYRRIRNDEAWLRQVSTDGIRRAREIATQTMDQVKHQIGL</sequence>
<evidence type="ECO:0000313" key="14">
    <source>
        <dbReference type="Proteomes" id="UP000054248"/>
    </source>
</evidence>
<dbReference type="HAMAP" id="MF_00140_B">
    <property type="entry name" value="Trp_tRNA_synth_B"/>
    <property type="match status" value="1"/>
</dbReference>
<evidence type="ECO:0000256" key="7">
    <source>
        <dbReference type="ARBA" id="ARBA00022917"/>
    </source>
</evidence>
<dbReference type="InterPro" id="IPR002306">
    <property type="entry name" value="Trp-tRNA-ligase"/>
</dbReference>
<evidence type="ECO:0000256" key="3">
    <source>
        <dbReference type="ARBA" id="ARBA00013161"/>
    </source>
</evidence>
<reference evidence="14" key="2">
    <citation type="submission" date="2015-01" db="EMBL/GenBank/DDBJ databases">
        <title>Evolutionary Origins and Diversification of the Mycorrhizal Mutualists.</title>
        <authorList>
            <consortium name="DOE Joint Genome Institute"/>
            <consortium name="Mycorrhizal Genomics Consortium"/>
            <person name="Kohler A."/>
            <person name="Kuo A."/>
            <person name="Nagy L.G."/>
            <person name="Floudas D."/>
            <person name="Copeland A."/>
            <person name="Barry K.W."/>
            <person name="Cichocki N."/>
            <person name="Veneault-Fourrey C."/>
            <person name="LaButti K."/>
            <person name="Lindquist E.A."/>
            <person name="Lipzen A."/>
            <person name="Lundell T."/>
            <person name="Morin E."/>
            <person name="Murat C."/>
            <person name="Riley R."/>
            <person name="Ohm R."/>
            <person name="Sun H."/>
            <person name="Tunlid A."/>
            <person name="Henrissat B."/>
            <person name="Grigoriev I.V."/>
            <person name="Hibbett D.S."/>
            <person name="Martin F."/>
        </authorList>
    </citation>
    <scope>NUCLEOTIDE SEQUENCE [LARGE SCALE GENOMIC DNA]</scope>
    <source>
        <strain evidence="14">MUT 4182</strain>
    </source>
</reference>
<comment type="catalytic activity">
    <reaction evidence="10">
        <text>tRNA(Trp) + L-tryptophan + ATP = L-tryptophyl-tRNA(Trp) + AMP + diphosphate + H(+)</text>
        <dbReference type="Rhea" id="RHEA:24080"/>
        <dbReference type="Rhea" id="RHEA-COMP:9671"/>
        <dbReference type="Rhea" id="RHEA-COMP:9705"/>
        <dbReference type="ChEBI" id="CHEBI:15378"/>
        <dbReference type="ChEBI" id="CHEBI:30616"/>
        <dbReference type="ChEBI" id="CHEBI:33019"/>
        <dbReference type="ChEBI" id="CHEBI:57912"/>
        <dbReference type="ChEBI" id="CHEBI:78442"/>
        <dbReference type="ChEBI" id="CHEBI:78535"/>
        <dbReference type="ChEBI" id="CHEBI:456215"/>
        <dbReference type="EC" id="6.1.1.2"/>
    </reaction>
</comment>
<organism evidence="13 14">
    <name type="scientific">Tulasnella calospora MUT 4182</name>
    <dbReference type="NCBI Taxonomy" id="1051891"/>
    <lineage>
        <taxon>Eukaryota</taxon>
        <taxon>Fungi</taxon>
        <taxon>Dikarya</taxon>
        <taxon>Basidiomycota</taxon>
        <taxon>Agaricomycotina</taxon>
        <taxon>Agaricomycetes</taxon>
        <taxon>Cantharellales</taxon>
        <taxon>Tulasnellaceae</taxon>
        <taxon>Tulasnella</taxon>
    </lineage>
</organism>
<dbReference type="PANTHER" id="PTHR43766:SF1">
    <property type="entry name" value="TRYPTOPHAN--TRNA LIGASE, MITOCHONDRIAL"/>
    <property type="match status" value="1"/>
</dbReference>
<dbReference type="PRINTS" id="PR01039">
    <property type="entry name" value="TRNASYNTHTRP"/>
</dbReference>
<keyword evidence="8 12" id="KW-0030">Aminoacyl-tRNA synthetase</keyword>
<dbReference type="Pfam" id="PF00579">
    <property type="entry name" value="tRNA-synt_1b"/>
    <property type="match status" value="1"/>
</dbReference>
<dbReference type="SUPFAM" id="SSF52374">
    <property type="entry name" value="Nucleotidylyl transferase"/>
    <property type="match status" value="1"/>
</dbReference>
<dbReference type="GO" id="GO:0070183">
    <property type="term" value="P:mitochondrial tryptophanyl-tRNA aminoacylation"/>
    <property type="evidence" value="ECO:0007669"/>
    <property type="project" value="TreeGrafter"/>
</dbReference>
<dbReference type="PANTHER" id="PTHR43766">
    <property type="entry name" value="TRYPTOPHAN--TRNA LIGASE, MITOCHONDRIAL"/>
    <property type="match status" value="1"/>
</dbReference>
<dbReference type="Gene3D" id="3.40.50.620">
    <property type="entry name" value="HUPs"/>
    <property type="match status" value="1"/>
</dbReference>
<reference evidence="13 14" key="1">
    <citation type="submission" date="2014-04" db="EMBL/GenBank/DDBJ databases">
        <authorList>
            <consortium name="DOE Joint Genome Institute"/>
            <person name="Kuo A."/>
            <person name="Girlanda M."/>
            <person name="Perotto S."/>
            <person name="Kohler A."/>
            <person name="Nagy L.G."/>
            <person name="Floudas D."/>
            <person name="Copeland A."/>
            <person name="Barry K.W."/>
            <person name="Cichocki N."/>
            <person name="Veneault-Fourrey C."/>
            <person name="LaButti K."/>
            <person name="Lindquist E.A."/>
            <person name="Lipzen A."/>
            <person name="Lundell T."/>
            <person name="Morin E."/>
            <person name="Murat C."/>
            <person name="Sun H."/>
            <person name="Tunlid A."/>
            <person name="Henrissat B."/>
            <person name="Grigoriev I.V."/>
            <person name="Hibbett D.S."/>
            <person name="Martin F."/>
            <person name="Nordberg H.P."/>
            <person name="Cantor M.N."/>
            <person name="Hua S.X."/>
        </authorList>
    </citation>
    <scope>NUCLEOTIDE SEQUENCE [LARGE SCALE GENOMIC DNA]</scope>
    <source>
        <strain evidence="13 14">MUT 4182</strain>
    </source>
</reference>
<name>A0A0C3LVZ9_9AGAM</name>
<dbReference type="FunFam" id="1.10.240.10:FF:000002">
    <property type="entry name" value="Tryptophan--tRNA ligase"/>
    <property type="match status" value="1"/>
</dbReference>
<dbReference type="InterPro" id="IPR014729">
    <property type="entry name" value="Rossmann-like_a/b/a_fold"/>
</dbReference>
<dbReference type="InterPro" id="IPR050203">
    <property type="entry name" value="Trp-tRNA_synthetase"/>
</dbReference>
<dbReference type="AlphaFoldDB" id="A0A0C3LVZ9"/>
<dbReference type="NCBIfam" id="TIGR00233">
    <property type="entry name" value="trpS"/>
    <property type="match status" value="1"/>
</dbReference>
<keyword evidence="5 12" id="KW-0547">Nucleotide-binding</keyword>
<dbReference type="GO" id="GO:0005524">
    <property type="term" value="F:ATP binding"/>
    <property type="evidence" value="ECO:0007669"/>
    <property type="project" value="UniProtKB-KW"/>
</dbReference>
<dbReference type="CDD" id="cd00806">
    <property type="entry name" value="TrpRS_core"/>
    <property type="match status" value="1"/>
</dbReference>
<dbReference type="InterPro" id="IPR002305">
    <property type="entry name" value="aa-tRNA-synth_Ic"/>
</dbReference>
<dbReference type="PROSITE" id="PS00178">
    <property type="entry name" value="AA_TRNA_LIGASE_I"/>
    <property type="match status" value="1"/>
</dbReference>
<evidence type="ECO:0000256" key="1">
    <source>
        <dbReference type="ARBA" id="ARBA00004305"/>
    </source>
</evidence>
<dbReference type="GO" id="GO:0005759">
    <property type="term" value="C:mitochondrial matrix"/>
    <property type="evidence" value="ECO:0007669"/>
    <property type="project" value="UniProtKB-SubCell"/>
</dbReference>
<dbReference type="OrthoDB" id="15808at2759"/>
<evidence type="ECO:0000256" key="8">
    <source>
        <dbReference type="ARBA" id="ARBA00023146"/>
    </source>
</evidence>
<dbReference type="FunFam" id="3.40.50.620:FF:000082">
    <property type="entry name" value="MSW1p Mitochondrial tryptophanyl-tRNA synthetase"/>
    <property type="match status" value="1"/>
</dbReference>
<dbReference type="EMBL" id="KN823039">
    <property type="protein sequence ID" value="KIO25562.1"/>
    <property type="molecule type" value="Genomic_DNA"/>
</dbReference>
<evidence type="ECO:0000256" key="5">
    <source>
        <dbReference type="ARBA" id="ARBA00022741"/>
    </source>
</evidence>
<keyword evidence="4 12" id="KW-0436">Ligase</keyword>
<feature type="non-terminal residue" evidence="13">
    <location>
        <position position="1"/>
    </location>
</feature>